<proteinExistence type="predicted"/>
<dbReference type="InterPro" id="IPR050866">
    <property type="entry name" value="CNG_cation_channel"/>
</dbReference>
<sequence>MCSVLEVTSFTKTIYAHKIAYMRGYLFVHELSPALLEQIWQYMVLLWDILRGTQFPALLAEAPNYLIEGVKTSLFGTHIYSNYVFCTCQVDFLRQIVIRVKQYTYYPGNPIAFKNEINDTMYFIYYGEVEVLIETNDLYNPEVHDVLKEGDAFGVIQGLNPRYGHSNSYRARTYSIILQLYRLDWDYLLESFPDSRVEIYDRADTYQFTV</sequence>
<dbReference type="Pfam" id="PF00027">
    <property type="entry name" value="cNMP_binding"/>
    <property type="match status" value="1"/>
</dbReference>
<dbReference type="GO" id="GO:0044877">
    <property type="term" value="F:protein-containing complex binding"/>
    <property type="evidence" value="ECO:0007669"/>
    <property type="project" value="TreeGrafter"/>
</dbReference>
<name>A0AAD8AJC7_DIPPU</name>
<dbReference type="PROSITE" id="PS50042">
    <property type="entry name" value="CNMP_BINDING_3"/>
    <property type="match status" value="1"/>
</dbReference>
<reference evidence="3" key="1">
    <citation type="journal article" date="2023" name="IScience">
        <title>Live-bearing cockroach genome reveals convergent evolutionary mechanisms linked to viviparity in insects and beyond.</title>
        <authorList>
            <person name="Fouks B."/>
            <person name="Harrison M.C."/>
            <person name="Mikhailova A.A."/>
            <person name="Marchal E."/>
            <person name="English S."/>
            <person name="Carruthers M."/>
            <person name="Jennings E.C."/>
            <person name="Chiamaka E.L."/>
            <person name="Frigard R.A."/>
            <person name="Pippel M."/>
            <person name="Attardo G.M."/>
            <person name="Benoit J.B."/>
            <person name="Bornberg-Bauer E."/>
            <person name="Tobe S.S."/>
        </authorList>
    </citation>
    <scope>NUCLEOTIDE SEQUENCE</scope>
    <source>
        <strain evidence="3">Stay&amp;Tobe</strain>
    </source>
</reference>
<keyword evidence="1" id="KW-1071">Ligand-gated ion channel</keyword>
<dbReference type="SUPFAM" id="SSF51206">
    <property type="entry name" value="cAMP-binding domain-like"/>
    <property type="match status" value="1"/>
</dbReference>
<accession>A0AAD8AJC7</accession>
<organism evidence="3 4">
    <name type="scientific">Diploptera punctata</name>
    <name type="common">Pacific beetle cockroach</name>
    <dbReference type="NCBI Taxonomy" id="6984"/>
    <lineage>
        <taxon>Eukaryota</taxon>
        <taxon>Metazoa</taxon>
        <taxon>Ecdysozoa</taxon>
        <taxon>Arthropoda</taxon>
        <taxon>Hexapoda</taxon>
        <taxon>Insecta</taxon>
        <taxon>Pterygota</taxon>
        <taxon>Neoptera</taxon>
        <taxon>Polyneoptera</taxon>
        <taxon>Dictyoptera</taxon>
        <taxon>Blattodea</taxon>
        <taxon>Blaberoidea</taxon>
        <taxon>Blaberidae</taxon>
        <taxon>Diplopterinae</taxon>
        <taxon>Diploptera</taxon>
    </lineage>
</organism>
<dbReference type="GO" id="GO:0005221">
    <property type="term" value="F:intracellularly cyclic nucleotide-activated monoatomic cation channel activity"/>
    <property type="evidence" value="ECO:0007669"/>
    <property type="project" value="InterPro"/>
</dbReference>
<dbReference type="Proteomes" id="UP001233999">
    <property type="component" value="Unassembled WGS sequence"/>
</dbReference>
<dbReference type="PANTHER" id="PTHR45638">
    <property type="entry name" value="CYCLIC NUCLEOTIDE-GATED CATION CHANNEL SUBUNIT A"/>
    <property type="match status" value="1"/>
</dbReference>
<dbReference type="PANTHER" id="PTHR45638:SF11">
    <property type="entry name" value="CYCLIC NUCLEOTIDE-GATED CATION CHANNEL SUBUNIT A"/>
    <property type="match status" value="1"/>
</dbReference>
<keyword evidence="1" id="KW-0406">Ion transport</keyword>
<keyword evidence="4" id="KW-1185">Reference proteome</keyword>
<comment type="caution">
    <text evidence="3">The sequence shown here is derived from an EMBL/GenBank/DDBJ whole genome shotgun (WGS) entry which is preliminary data.</text>
</comment>
<dbReference type="InterPro" id="IPR014710">
    <property type="entry name" value="RmlC-like_jellyroll"/>
</dbReference>
<evidence type="ECO:0000256" key="1">
    <source>
        <dbReference type="ARBA" id="ARBA00023286"/>
    </source>
</evidence>
<evidence type="ECO:0000259" key="2">
    <source>
        <dbReference type="PROSITE" id="PS50042"/>
    </source>
</evidence>
<dbReference type="EMBL" id="JASPKZ010000467">
    <property type="protein sequence ID" value="KAJ9599835.1"/>
    <property type="molecule type" value="Genomic_DNA"/>
</dbReference>
<gene>
    <name evidence="3" type="ORF">L9F63_009875</name>
</gene>
<dbReference type="AlphaFoldDB" id="A0AAD8AJC7"/>
<dbReference type="CDD" id="cd00038">
    <property type="entry name" value="CAP_ED"/>
    <property type="match status" value="1"/>
</dbReference>
<evidence type="ECO:0000313" key="3">
    <source>
        <dbReference type="EMBL" id="KAJ9599835.1"/>
    </source>
</evidence>
<dbReference type="Gene3D" id="2.60.120.10">
    <property type="entry name" value="Jelly Rolls"/>
    <property type="match status" value="1"/>
</dbReference>
<evidence type="ECO:0000313" key="4">
    <source>
        <dbReference type="Proteomes" id="UP001233999"/>
    </source>
</evidence>
<keyword evidence="1" id="KW-0813">Transport</keyword>
<protein>
    <recommendedName>
        <fullName evidence="2">Cyclic nucleotide-binding domain-containing protein</fullName>
    </recommendedName>
</protein>
<keyword evidence="1" id="KW-0407">Ion channel</keyword>
<feature type="domain" description="Cyclic nucleotide-binding" evidence="2">
    <location>
        <begin position="84"/>
        <end position="206"/>
    </location>
</feature>
<dbReference type="InterPro" id="IPR000595">
    <property type="entry name" value="cNMP-bd_dom"/>
</dbReference>
<dbReference type="InterPro" id="IPR018490">
    <property type="entry name" value="cNMP-bd_dom_sf"/>
</dbReference>
<reference evidence="3" key="2">
    <citation type="submission" date="2023-05" db="EMBL/GenBank/DDBJ databases">
        <authorList>
            <person name="Fouks B."/>
        </authorList>
    </citation>
    <scope>NUCLEOTIDE SEQUENCE</scope>
    <source>
        <strain evidence="3">Stay&amp;Tobe</strain>
        <tissue evidence="3">Testes</tissue>
    </source>
</reference>